<keyword evidence="2 6" id="KW-0812">Transmembrane</keyword>
<feature type="transmembrane region" description="Helical" evidence="6">
    <location>
        <begin position="71"/>
        <end position="93"/>
    </location>
</feature>
<proteinExistence type="predicted"/>
<evidence type="ECO:0000313" key="8">
    <source>
        <dbReference type="Proteomes" id="UP000437017"/>
    </source>
</evidence>
<feature type="transmembrane region" description="Helical" evidence="6">
    <location>
        <begin position="222"/>
        <end position="243"/>
    </location>
</feature>
<dbReference type="EMBL" id="SGJD01001146">
    <property type="protein sequence ID" value="KAB0401759.1"/>
    <property type="molecule type" value="Genomic_DNA"/>
</dbReference>
<protein>
    <recommendedName>
        <fullName evidence="9">Outer dense fiber protein 4</fullName>
    </recommendedName>
</protein>
<dbReference type="GO" id="GO:0005886">
    <property type="term" value="C:plasma membrane"/>
    <property type="evidence" value="ECO:0007669"/>
    <property type="project" value="TreeGrafter"/>
</dbReference>
<accession>A0A6A1Q452</accession>
<evidence type="ECO:0008006" key="9">
    <source>
        <dbReference type="Google" id="ProtNLM"/>
    </source>
</evidence>
<name>A0A6A1Q452_BALPH</name>
<feature type="transmembrane region" description="Helical" evidence="6">
    <location>
        <begin position="148"/>
        <end position="169"/>
    </location>
</feature>
<feature type="transmembrane region" description="Helical" evidence="6">
    <location>
        <begin position="181"/>
        <end position="210"/>
    </location>
</feature>
<dbReference type="Proteomes" id="UP000437017">
    <property type="component" value="Unassembled WGS sequence"/>
</dbReference>
<dbReference type="InterPro" id="IPR050579">
    <property type="entry name" value="PMP-22/EMP/MP20-like"/>
</dbReference>
<evidence type="ECO:0000256" key="1">
    <source>
        <dbReference type="ARBA" id="ARBA00004141"/>
    </source>
</evidence>
<dbReference type="AlphaFoldDB" id="A0A6A1Q452"/>
<evidence type="ECO:0000256" key="6">
    <source>
        <dbReference type="SAM" id="Phobius"/>
    </source>
</evidence>
<organism evidence="7 8">
    <name type="scientific">Balaenoptera physalus</name>
    <name type="common">Fin whale</name>
    <name type="synonym">Balaena physalus</name>
    <dbReference type="NCBI Taxonomy" id="9770"/>
    <lineage>
        <taxon>Eukaryota</taxon>
        <taxon>Metazoa</taxon>
        <taxon>Chordata</taxon>
        <taxon>Craniata</taxon>
        <taxon>Vertebrata</taxon>
        <taxon>Euteleostomi</taxon>
        <taxon>Mammalia</taxon>
        <taxon>Eutheria</taxon>
        <taxon>Laurasiatheria</taxon>
        <taxon>Artiodactyla</taxon>
        <taxon>Whippomorpha</taxon>
        <taxon>Cetacea</taxon>
        <taxon>Mysticeti</taxon>
        <taxon>Balaenopteridae</taxon>
        <taxon>Balaenoptera</taxon>
    </lineage>
</organism>
<keyword evidence="8" id="KW-1185">Reference proteome</keyword>
<keyword evidence="3 6" id="KW-1133">Transmembrane helix</keyword>
<keyword evidence="4 6" id="KW-0472">Membrane</keyword>
<dbReference type="PANTHER" id="PTHR10671:SF94">
    <property type="entry name" value="OUTER DENSE FIBER PROTEIN 4"/>
    <property type="match status" value="1"/>
</dbReference>
<sequence>EEKAMSIRSLERAGRAGKQEGVEVSLGRDEGVPNCVSTPDSNRQVTMGHHVEHRWVSPMPLQWRITHSSRWMSQVLASELSLIAFILLLVMVFSKKWLYLSRIRFYQHWPMNVSTKIDTSVHMMSLGLLQICKSKSCSNSENGKAFGVAKITFCLALGLGFIFTIWLHLPYIPGLQRLPFFGWLGTVMSFFEVFFTLFTLILFPINVWIFELKKNLSIPIGWSYFIGWLVFILYVTCAALCYFNHTRSWCLILSHPSGTVSSSSSVHQSVNEQVASNTAVDQEEVLDPE</sequence>
<feature type="region of interest" description="Disordered" evidence="5">
    <location>
        <begin position="1"/>
        <end position="24"/>
    </location>
</feature>
<comment type="caution">
    <text evidence="7">The sequence shown here is derived from an EMBL/GenBank/DDBJ whole genome shotgun (WGS) entry which is preliminary data.</text>
</comment>
<evidence type="ECO:0000256" key="3">
    <source>
        <dbReference type="ARBA" id="ARBA00022989"/>
    </source>
</evidence>
<evidence type="ECO:0000256" key="2">
    <source>
        <dbReference type="ARBA" id="ARBA00022692"/>
    </source>
</evidence>
<gene>
    <name evidence="7" type="ORF">E2I00_019972</name>
</gene>
<dbReference type="PANTHER" id="PTHR10671">
    <property type="entry name" value="EPITHELIAL MEMBRANE PROTEIN-RELATED"/>
    <property type="match status" value="1"/>
</dbReference>
<evidence type="ECO:0000256" key="5">
    <source>
        <dbReference type="SAM" id="MobiDB-lite"/>
    </source>
</evidence>
<reference evidence="7 8" key="1">
    <citation type="journal article" date="2019" name="PLoS ONE">
        <title>Genomic analyses reveal an absence of contemporary introgressive admixture between fin whales and blue whales, despite known hybrids.</title>
        <authorList>
            <person name="Westbury M.V."/>
            <person name="Petersen B."/>
            <person name="Lorenzen E.D."/>
        </authorList>
    </citation>
    <scope>NUCLEOTIDE SEQUENCE [LARGE SCALE GENOMIC DNA]</scope>
    <source>
        <strain evidence="7">FinWhale-01</strain>
    </source>
</reference>
<dbReference type="OrthoDB" id="9620006at2759"/>
<comment type="subcellular location">
    <subcellularLocation>
        <location evidence="1">Membrane</location>
        <topology evidence="1">Multi-pass membrane protein</topology>
    </subcellularLocation>
</comment>
<feature type="non-terminal residue" evidence="7">
    <location>
        <position position="1"/>
    </location>
</feature>
<evidence type="ECO:0000313" key="7">
    <source>
        <dbReference type="EMBL" id="KAB0401759.1"/>
    </source>
</evidence>
<evidence type="ECO:0000256" key="4">
    <source>
        <dbReference type="ARBA" id="ARBA00023136"/>
    </source>
</evidence>